<evidence type="ECO:0000313" key="5">
    <source>
        <dbReference type="Proteomes" id="UP001501638"/>
    </source>
</evidence>
<dbReference type="RefSeq" id="WP_344326411.1">
    <property type="nucleotide sequence ID" value="NZ_BAAASZ010000031.1"/>
</dbReference>
<feature type="domain" description="N-acetyltransferase" evidence="3">
    <location>
        <begin position="4"/>
        <end position="147"/>
    </location>
</feature>
<dbReference type="InterPro" id="IPR000182">
    <property type="entry name" value="GNAT_dom"/>
</dbReference>
<dbReference type="Pfam" id="PF00583">
    <property type="entry name" value="Acetyltransf_1"/>
    <property type="match status" value="1"/>
</dbReference>
<accession>A0ABP5XL31</accession>
<dbReference type="Proteomes" id="UP001501638">
    <property type="component" value="Unassembled WGS sequence"/>
</dbReference>
<dbReference type="InterPro" id="IPR016181">
    <property type="entry name" value="Acyl_CoA_acyltransferase"/>
</dbReference>
<reference evidence="5" key="1">
    <citation type="journal article" date="2019" name="Int. J. Syst. Evol. Microbiol.">
        <title>The Global Catalogue of Microorganisms (GCM) 10K type strain sequencing project: providing services to taxonomists for standard genome sequencing and annotation.</title>
        <authorList>
            <consortium name="The Broad Institute Genomics Platform"/>
            <consortium name="The Broad Institute Genome Sequencing Center for Infectious Disease"/>
            <person name="Wu L."/>
            <person name="Ma J."/>
        </authorList>
    </citation>
    <scope>NUCLEOTIDE SEQUENCE [LARGE SCALE GENOMIC DNA]</scope>
    <source>
        <strain evidence="5">JCM 6305</strain>
    </source>
</reference>
<dbReference type="PROSITE" id="PS51186">
    <property type="entry name" value="GNAT"/>
    <property type="match status" value="1"/>
</dbReference>
<comment type="caution">
    <text evidence="4">The sequence shown here is derived from an EMBL/GenBank/DDBJ whole genome shotgun (WGS) entry which is preliminary data.</text>
</comment>
<dbReference type="SUPFAM" id="SSF55729">
    <property type="entry name" value="Acyl-CoA N-acyltransferases (Nat)"/>
    <property type="match status" value="1"/>
</dbReference>
<protein>
    <submittedName>
        <fullName evidence="4">GNAT family N-acetyltransferase</fullName>
    </submittedName>
</protein>
<keyword evidence="5" id="KW-1185">Reference proteome</keyword>
<keyword evidence="1" id="KW-0808">Transferase</keyword>
<dbReference type="Gene3D" id="3.40.630.30">
    <property type="match status" value="1"/>
</dbReference>
<keyword evidence="2" id="KW-0012">Acyltransferase</keyword>
<name>A0ABP5XL31_9ACTN</name>
<dbReference type="PANTHER" id="PTHR43877:SF1">
    <property type="entry name" value="ACETYLTRANSFERASE"/>
    <property type="match status" value="1"/>
</dbReference>
<dbReference type="EMBL" id="BAAASZ010000031">
    <property type="protein sequence ID" value="GAA2455963.1"/>
    <property type="molecule type" value="Genomic_DNA"/>
</dbReference>
<dbReference type="InterPro" id="IPR050832">
    <property type="entry name" value="Bact_Acetyltransf"/>
</dbReference>
<sequence length="164" mass="17125">MGELLVRPVTAADRATVAGLLAASWGGTTVVGHGTVHDASALPALLAERDGEPAGLLTYTVTGEGADRALEIVTLDAVVRHTGVGSALLAAAVDVARKAGARRVWLITTNDNLDALRFYQRRGMRIVGVSPGAVDEARALKPSIPLIGDHGIELHDELVLELRP</sequence>
<evidence type="ECO:0000256" key="2">
    <source>
        <dbReference type="ARBA" id="ARBA00023315"/>
    </source>
</evidence>
<dbReference type="PANTHER" id="PTHR43877">
    <property type="entry name" value="AMINOALKYLPHOSPHONATE N-ACETYLTRANSFERASE-RELATED-RELATED"/>
    <property type="match status" value="1"/>
</dbReference>
<evidence type="ECO:0000259" key="3">
    <source>
        <dbReference type="PROSITE" id="PS51186"/>
    </source>
</evidence>
<evidence type="ECO:0000256" key="1">
    <source>
        <dbReference type="ARBA" id="ARBA00022679"/>
    </source>
</evidence>
<gene>
    <name evidence="4" type="ORF">GCM10010405_45010</name>
</gene>
<organism evidence="4 5">
    <name type="scientific">Streptomyces macrosporus</name>
    <dbReference type="NCBI Taxonomy" id="44032"/>
    <lineage>
        <taxon>Bacteria</taxon>
        <taxon>Bacillati</taxon>
        <taxon>Actinomycetota</taxon>
        <taxon>Actinomycetes</taxon>
        <taxon>Kitasatosporales</taxon>
        <taxon>Streptomycetaceae</taxon>
        <taxon>Streptomyces</taxon>
    </lineage>
</organism>
<proteinExistence type="predicted"/>
<evidence type="ECO:0000313" key="4">
    <source>
        <dbReference type="EMBL" id="GAA2455963.1"/>
    </source>
</evidence>